<dbReference type="RefSeq" id="WP_380080044.1">
    <property type="nucleotide sequence ID" value="NZ_JBHRZF010000186.1"/>
</dbReference>
<feature type="transmembrane region" description="Helical" evidence="1">
    <location>
        <begin position="6"/>
        <end position="23"/>
    </location>
</feature>
<keyword evidence="1" id="KW-0812">Transmembrane</keyword>
<keyword evidence="1" id="KW-0472">Membrane</keyword>
<sequence>MDQPAVLPLVVLALGLVVFLLLSRPEGKSTSPKVQQRALGNGQEKVLEQKLLSMTLGNRGAIERGVTAKRRQHPRASRAELLEMVYDDYVKDRSR</sequence>
<name>A0ABV8ADN2_9DEIO</name>
<keyword evidence="1" id="KW-1133">Transmembrane helix</keyword>
<organism evidence="2 3">
    <name type="scientific">Deinococcus antarcticus</name>
    <dbReference type="NCBI Taxonomy" id="1298767"/>
    <lineage>
        <taxon>Bacteria</taxon>
        <taxon>Thermotogati</taxon>
        <taxon>Deinococcota</taxon>
        <taxon>Deinococci</taxon>
        <taxon>Deinococcales</taxon>
        <taxon>Deinococcaceae</taxon>
        <taxon>Deinococcus</taxon>
    </lineage>
</organism>
<keyword evidence="3" id="KW-1185">Reference proteome</keyword>
<dbReference type="Proteomes" id="UP001595748">
    <property type="component" value="Unassembled WGS sequence"/>
</dbReference>
<dbReference type="EMBL" id="JBHRZF010000186">
    <property type="protein sequence ID" value="MFC3862300.1"/>
    <property type="molecule type" value="Genomic_DNA"/>
</dbReference>
<accession>A0ABV8ADN2</accession>
<protein>
    <submittedName>
        <fullName evidence="2">Uncharacterized protein</fullName>
    </submittedName>
</protein>
<reference evidence="3" key="1">
    <citation type="journal article" date="2019" name="Int. J. Syst. Evol. Microbiol.">
        <title>The Global Catalogue of Microorganisms (GCM) 10K type strain sequencing project: providing services to taxonomists for standard genome sequencing and annotation.</title>
        <authorList>
            <consortium name="The Broad Institute Genomics Platform"/>
            <consortium name="The Broad Institute Genome Sequencing Center for Infectious Disease"/>
            <person name="Wu L."/>
            <person name="Ma J."/>
        </authorList>
    </citation>
    <scope>NUCLEOTIDE SEQUENCE [LARGE SCALE GENOMIC DNA]</scope>
    <source>
        <strain evidence="3">CCTCC AB 2013263</strain>
    </source>
</reference>
<proteinExistence type="predicted"/>
<comment type="caution">
    <text evidence="2">The sequence shown here is derived from an EMBL/GenBank/DDBJ whole genome shotgun (WGS) entry which is preliminary data.</text>
</comment>
<evidence type="ECO:0000313" key="3">
    <source>
        <dbReference type="Proteomes" id="UP001595748"/>
    </source>
</evidence>
<gene>
    <name evidence="2" type="ORF">ACFOPQ_16180</name>
</gene>
<evidence type="ECO:0000313" key="2">
    <source>
        <dbReference type="EMBL" id="MFC3862300.1"/>
    </source>
</evidence>
<evidence type="ECO:0000256" key="1">
    <source>
        <dbReference type="SAM" id="Phobius"/>
    </source>
</evidence>